<organism evidence="2 3">
    <name type="scientific">Pleurodeles waltl</name>
    <name type="common">Iberian ribbed newt</name>
    <dbReference type="NCBI Taxonomy" id="8319"/>
    <lineage>
        <taxon>Eukaryota</taxon>
        <taxon>Metazoa</taxon>
        <taxon>Chordata</taxon>
        <taxon>Craniata</taxon>
        <taxon>Vertebrata</taxon>
        <taxon>Euteleostomi</taxon>
        <taxon>Amphibia</taxon>
        <taxon>Batrachia</taxon>
        <taxon>Caudata</taxon>
        <taxon>Salamandroidea</taxon>
        <taxon>Salamandridae</taxon>
        <taxon>Pleurodelinae</taxon>
        <taxon>Pleurodeles</taxon>
    </lineage>
</organism>
<dbReference type="Proteomes" id="UP001066276">
    <property type="component" value="Chromosome 4_2"/>
</dbReference>
<dbReference type="EMBL" id="JANPWB010000008">
    <property type="protein sequence ID" value="KAJ1166119.1"/>
    <property type="molecule type" value="Genomic_DNA"/>
</dbReference>
<keyword evidence="3" id="KW-1185">Reference proteome</keyword>
<gene>
    <name evidence="2" type="ORF">NDU88_006528</name>
</gene>
<feature type="region of interest" description="Disordered" evidence="1">
    <location>
        <begin position="1"/>
        <end position="30"/>
    </location>
</feature>
<name>A0AAV7SQ52_PLEWA</name>
<dbReference type="AlphaFoldDB" id="A0AAV7SQ52"/>
<reference evidence="2" key="1">
    <citation type="journal article" date="2022" name="bioRxiv">
        <title>Sequencing and chromosome-scale assembly of the giantPleurodeles waltlgenome.</title>
        <authorList>
            <person name="Brown T."/>
            <person name="Elewa A."/>
            <person name="Iarovenko S."/>
            <person name="Subramanian E."/>
            <person name="Araus A.J."/>
            <person name="Petzold A."/>
            <person name="Susuki M."/>
            <person name="Suzuki K.-i.T."/>
            <person name="Hayashi T."/>
            <person name="Toyoda A."/>
            <person name="Oliveira C."/>
            <person name="Osipova E."/>
            <person name="Leigh N.D."/>
            <person name="Simon A."/>
            <person name="Yun M.H."/>
        </authorList>
    </citation>
    <scope>NUCLEOTIDE SEQUENCE</scope>
    <source>
        <strain evidence="2">20211129_DDA</strain>
        <tissue evidence="2">Liver</tissue>
    </source>
</reference>
<evidence type="ECO:0000256" key="1">
    <source>
        <dbReference type="SAM" id="MobiDB-lite"/>
    </source>
</evidence>
<evidence type="ECO:0000313" key="3">
    <source>
        <dbReference type="Proteomes" id="UP001066276"/>
    </source>
</evidence>
<feature type="compositionally biased region" description="Polar residues" evidence="1">
    <location>
        <begin position="1"/>
        <end position="13"/>
    </location>
</feature>
<protein>
    <submittedName>
        <fullName evidence="2">Uncharacterized protein</fullName>
    </submittedName>
</protein>
<evidence type="ECO:0000313" key="2">
    <source>
        <dbReference type="EMBL" id="KAJ1166119.1"/>
    </source>
</evidence>
<comment type="caution">
    <text evidence="2">The sequence shown here is derived from an EMBL/GenBank/DDBJ whole genome shotgun (WGS) entry which is preliminary data.</text>
</comment>
<proteinExistence type="predicted"/>
<sequence length="105" mass="11650">MEASASTQLVSWSSDHEGGDQGHVPELPSHDQRAEIRLLHLRLVGEEPVRGASARCGGASVCQQLLPRLLGTHAVFPGQRRRRFLEHQGHEQRVVGDVCGRCQFY</sequence>
<accession>A0AAV7SQ52</accession>